<organism evidence="2 5">
    <name type="scientific">Listeria monocytogenes</name>
    <dbReference type="NCBI Taxonomy" id="1639"/>
    <lineage>
        <taxon>Bacteria</taxon>
        <taxon>Bacillati</taxon>
        <taxon>Bacillota</taxon>
        <taxon>Bacilli</taxon>
        <taxon>Bacillales</taxon>
        <taxon>Listeriaceae</taxon>
        <taxon>Listeria</taxon>
    </lineage>
</organism>
<protein>
    <submittedName>
        <fullName evidence="2">Uncharacterized protein</fullName>
    </submittedName>
</protein>
<proteinExistence type="predicted"/>
<sequence>MSFNKRIVYMNKYNQRVMVRSVGIGDEHVEITETTNSALAKYFTNKNHALRMCGLIDITLGVNTRLEDRKQVYIITKVKRDCDEYLRAVVPLVGNLSPVASWTKDITDAINFTDFDSIAVMCNFVDSLRENDYQPRCGHQMFYK</sequence>
<accession>A0A5K9Y7P8</accession>
<dbReference type="Proteomes" id="UP000413786">
    <property type="component" value="Unassembled WGS sequence"/>
</dbReference>
<reference evidence="5 6" key="2">
    <citation type="submission" date="2019-03" db="EMBL/GenBank/DDBJ databases">
        <authorList>
            <person name="Ashton P.M."/>
            <person name="Dallman T."/>
            <person name="Nair S."/>
            <person name="De Pinna E."/>
            <person name="Peters T."/>
            <person name="Grant K."/>
        </authorList>
    </citation>
    <scope>NUCLEOTIDE SEQUENCE [LARGE SCALE GENOMIC DNA]</scope>
    <source>
        <strain evidence="1 6">688377</strain>
        <strain evidence="3 7">833351</strain>
        <strain evidence="2">RL15000286</strain>
    </source>
</reference>
<dbReference type="Proteomes" id="UP000458487">
    <property type="component" value="Unassembled WGS sequence"/>
</dbReference>
<reference evidence="4" key="1">
    <citation type="journal article" date="2018" name="Genome Biol.">
        <title>SKESA: strategic k-mer extension for scrupulous assemblies.</title>
        <authorList>
            <person name="Souvorov A."/>
            <person name="Agarwala R."/>
            <person name="Lipman D.J."/>
        </authorList>
    </citation>
    <scope>NUCLEOTIDE SEQUENCE [LARGE SCALE GENOMIC DNA]</scope>
    <source>
        <strain evidence="4">CFIAFB20140010</strain>
    </source>
</reference>
<comment type="caution">
    <text evidence="2">The sequence shown here is derived from an EMBL/GenBank/DDBJ whole genome shotgun (WGS) entry which is preliminary data.</text>
</comment>
<evidence type="ECO:0000313" key="5">
    <source>
        <dbReference type="Proteomes" id="UP000393182"/>
    </source>
</evidence>
<evidence type="ECO:0000313" key="1">
    <source>
        <dbReference type="EMBL" id="EAC4482239.1"/>
    </source>
</evidence>
<evidence type="ECO:0000313" key="2">
    <source>
        <dbReference type="EMBL" id="EAE4942843.1"/>
    </source>
</evidence>
<reference evidence="4" key="3">
    <citation type="submission" date="2020-01" db="EMBL/GenBank/DDBJ databases">
        <authorList>
            <consortium name="NCBI Pathogen Detection Project"/>
        </authorList>
    </citation>
    <scope>NUCLEOTIDE SEQUENCE</scope>
    <source>
        <strain evidence="4">CFIAFB20140010</strain>
    </source>
</reference>
<dbReference type="RefSeq" id="WP_023548953.1">
    <property type="nucleotide sequence ID" value="NC_021823.1"/>
</dbReference>
<dbReference type="AlphaFoldDB" id="A0A5K9Y7P8"/>
<dbReference type="EMBL" id="DAAHYZ010000016">
    <property type="protein sequence ID" value="HAB7723375.1"/>
    <property type="molecule type" value="Genomic_DNA"/>
</dbReference>
<dbReference type="EMBL" id="AAASLB010000008">
    <property type="protein sequence ID" value="EAE4942843.1"/>
    <property type="molecule type" value="Genomic_DNA"/>
</dbReference>
<evidence type="ECO:0000313" key="6">
    <source>
        <dbReference type="Proteomes" id="UP000413786"/>
    </source>
</evidence>
<dbReference type="EMBL" id="AAAIJX010000003">
    <property type="protein sequence ID" value="EAC4482239.1"/>
    <property type="molecule type" value="Genomic_DNA"/>
</dbReference>
<evidence type="ECO:0000313" key="3">
    <source>
        <dbReference type="EMBL" id="EDN9630817.1"/>
    </source>
</evidence>
<dbReference type="EMBL" id="AANDQG010000011">
    <property type="protein sequence ID" value="EDN9630817.1"/>
    <property type="molecule type" value="Genomic_DNA"/>
</dbReference>
<dbReference type="Proteomes" id="UP000393182">
    <property type="component" value="Unassembled WGS sequence"/>
</dbReference>
<name>A0A5K9Y7P8_LISMN</name>
<evidence type="ECO:0000313" key="4">
    <source>
        <dbReference type="EMBL" id="HAB7723375.1"/>
    </source>
</evidence>
<gene>
    <name evidence="1" type="ORF">E0I39_04995</name>
    <name evidence="2" type="ORF">E1W56_12420</name>
    <name evidence="3" type="ORF">GI230_14575</name>
    <name evidence="4" type="ORF">GYP27_15495</name>
</gene>
<evidence type="ECO:0000313" key="7">
    <source>
        <dbReference type="Proteomes" id="UP000458487"/>
    </source>
</evidence>
<dbReference type="Proteomes" id="UP000840569">
    <property type="component" value="Unassembled WGS sequence"/>
</dbReference>